<dbReference type="AlphaFoldDB" id="A0A9P7SVU0"/>
<organism evidence="1 2">
    <name type="scientific">Claviceps pusilla</name>
    <dbReference type="NCBI Taxonomy" id="123648"/>
    <lineage>
        <taxon>Eukaryota</taxon>
        <taxon>Fungi</taxon>
        <taxon>Dikarya</taxon>
        <taxon>Ascomycota</taxon>
        <taxon>Pezizomycotina</taxon>
        <taxon>Sordariomycetes</taxon>
        <taxon>Hypocreomycetidae</taxon>
        <taxon>Hypocreales</taxon>
        <taxon>Clavicipitaceae</taxon>
        <taxon>Claviceps</taxon>
    </lineage>
</organism>
<protein>
    <submittedName>
        <fullName evidence="1">Uncharacterized protein</fullName>
    </submittedName>
</protein>
<name>A0A9P7SVU0_9HYPO</name>
<evidence type="ECO:0000313" key="1">
    <source>
        <dbReference type="EMBL" id="KAG5996412.1"/>
    </source>
</evidence>
<comment type="caution">
    <text evidence="1">The sequence shown here is derived from an EMBL/GenBank/DDBJ whole genome shotgun (WGS) entry which is preliminary data.</text>
</comment>
<dbReference type="Proteomes" id="UP000748025">
    <property type="component" value="Unassembled WGS sequence"/>
</dbReference>
<proteinExistence type="predicted"/>
<reference evidence="1" key="1">
    <citation type="journal article" date="2020" name="bioRxiv">
        <title>Whole genome comparisons of ergot fungi reveals the divergence and evolution of species within the genus Claviceps are the result of varying mechanisms driving genome evolution and host range expansion.</title>
        <authorList>
            <person name="Wyka S.A."/>
            <person name="Mondo S.J."/>
            <person name="Liu M."/>
            <person name="Dettman J."/>
            <person name="Nalam V."/>
            <person name="Broders K.D."/>
        </authorList>
    </citation>
    <scope>NUCLEOTIDE SEQUENCE</scope>
    <source>
        <strain evidence="1">CCC 602</strain>
    </source>
</reference>
<sequence length="156" mass="16840">MCGPDMANRPRGGALAALTTASTTPQCRNRPCLQGDLAFHTPGHPGSSHATHARFTPSESCSFGNLDRLRVVIHSIGDMTKAADDCGLFHQFTLCSAHTTRRYVELPLDTPLSLEVGDDGIIGRRVSVRWTTESGSEDLVAEGIVGFNFLEQRSTL</sequence>
<evidence type="ECO:0000313" key="2">
    <source>
        <dbReference type="Proteomes" id="UP000748025"/>
    </source>
</evidence>
<keyword evidence="2" id="KW-1185">Reference proteome</keyword>
<gene>
    <name evidence="1" type="ORF">E4U43_002860</name>
</gene>
<dbReference type="EMBL" id="SRPW01002051">
    <property type="protein sequence ID" value="KAG5996412.1"/>
    <property type="molecule type" value="Genomic_DNA"/>
</dbReference>
<dbReference type="OrthoDB" id="4158189at2759"/>
<accession>A0A9P7SVU0</accession>